<dbReference type="RefSeq" id="WP_163606166.1">
    <property type="nucleotide sequence ID" value="NZ_JAABOO010000001.1"/>
</dbReference>
<dbReference type="EMBL" id="JAABOO010000001">
    <property type="protein sequence ID" value="NER13168.1"/>
    <property type="molecule type" value="Genomic_DNA"/>
</dbReference>
<accession>A0A6P0UMS3</accession>
<name>A0A6P0UMS3_9FLAO</name>
<dbReference type="AlphaFoldDB" id="A0A6P0UMS3"/>
<comment type="caution">
    <text evidence="1">The sequence shown here is derived from an EMBL/GenBank/DDBJ whole genome shotgun (WGS) entry which is preliminary data.</text>
</comment>
<dbReference type="Proteomes" id="UP000468581">
    <property type="component" value="Unassembled WGS sequence"/>
</dbReference>
<reference evidence="1 2" key="1">
    <citation type="submission" date="2020-01" db="EMBL/GenBank/DDBJ databases">
        <title>Leptobacterium flavescens.</title>
        <authorList>
            <person name="Wang G."/>
        </authorList>
    </citation>
    <scope>NUCLEOTIDE SEQUENCE [LARGE SCALE GENOMIC DNA]</scope>
    <source>
        <strain evidence="1 2">KCTC 22160</strain>
    </source>
</reference>
<evidence type="ECO:0000313" key="2">
    <source>
        <dbReference type="Proteomes" id="UP000468581"/>
    </source>
</evidence>
<organism evidence="1 2">
    <name type="scientific">Leptobacterium flavescens</name>
    <dbReference type="NCBI Taxonomy" id="472055"/>
    <lineage>
        <taxon>Bacteria</taxon>
        <taxon>Pseudomonadati</taxon>
        <taxon>Bacteroidota</taxon>
        <taxon>Flavobacteriia</taxon>
        <taxon>Flavobacteriales</taxon>
        <taxon>Flavobacteriaceae</taxon>
        <taxon>Leptobacterium</taxon>
    </lineage>
</organism>
<evidence type="ECO:0000313" key="1">
    <source>
        <dbReference type="EMBL" id="NER13168.1"/>
    </source>
</evidence>
<evidence type="ECO:0008006" key="3">
    <source>
        <dbReference type="Google" id="ProtNLM"/>
    </source>
</evidence>
<proteinExistence type="predicted"/>
<keyword evidence="2" id="KW-1185">Reference proteome</keyword>
<sequence length="164" mass="18899">MYRAVILFFLLISFTGLSQEMNEKSFDFWVGEWDLSWTNAKGTTIKGNNSIVKILDGKVIQENFTDPSTGFKGTSISVFNPQTKQWHQAWADSQGGYIDLIGAMDGEKRIFKTKPVQQGDKKVVRRMVFKDISENGFTWDWESTTDGGENWKLLWRIEYSKKAH</sequence>
<protein>
    <recommendedName>
        <fullName evidence="3">DUF1579 domain-containing protein</fullName>
    </recommendedName>
</protein>
<gene>
    <name evidence="1" type="ORF">GWK08_06940</name>
</gene>